<gene>
    <name evidence="2" type="ORF">VKT23_015148</name>
</gene>
<dbReference type="EMBL" id="JBANRG010000049">
    <property type="protein sequence ID" value="KAK7444831.1"/>
    <property type="molecule type" value="Genomic_DNA"/>
</dbReference>
<evidence type="ECO:0000313" key="3">
    <source>
        <dbReference type="Proteomes" id="UP001498398"/>
    </source>
</evidence>
<name>A0ABR1J179_9AGAR</name>
<accession>A0ABR1J179</accession>
<evidence type="ECO:0000313" key="2">
    <source>
        <dbReference type="EMBL" id="KAK7444831.1"/>
    </source>
</evidence>
<evidence type="ECO:0000256" key="1">
    <source>
        <dbReference type="SAM" id="MobiDB-lite"/>
    </source>
</evidence>
<feature type="region of interest" description="Disordered" evidence="1">
    <location>
        <begin position="63"/>
        <end position="93"/>
    </location>
</feature>
<proteinExistence type="predicted"/>
<reference evidence="2 3" key="1">
    <citation type="submission" date="2024-01" db="EMBL/GenBank/DDBJ databases">
        <title>A draft genome for the cacao thread blight pathogen Marasmiellus scandens.</title>
        <authorList>
            <person name="Baruah I.K."/>
            <person name="Leung J."/>
            <person name="Bukari Y."/>
            <person name="Amoako-Attah I."/>
            <person name="Meinhardt L.W."/>
            <person name="Bailey B.A."/>
            <person name="Cohen S.P."/>
        </authorList>
    </citation>
    <scope>NUCLEOTIDE SEQUENCE [LARGE SCALE GENOMIC DNA]</scope>
    <source>
        <strain evidence="2 3">GH-19</strain>
    </source>
</reference>
<protein>
    <submittedName>
        <fullName evidence="2">Uncharacterized protein</fullName>
    </submittedName>
</protein>
<dbReference type="Proteomes" id="UP001498398">
    <property type="component" value="Unassembled WGS sequence"/>
</dbReference>
<organism evidence="2 3">
    <name type="scientific">Marasmiellus scandens</name>
    <dbReference type="NCBI Taxonomy" id="2682957"/>
    <lineage>
        <taxon>Eukaryota</taxon>
        <taxon>Fungi</taxon>
        <taxon>Dikarya</taxon>
        <taxon>Basidiomycota</taxon>
        <taxon>Agaricomycotina</taxon>
        <taxon>Agaricomycetes</taxon>
        <taxon>Agaricomycetidae</taxon>
        <taxon>Agaricales</taxon>
        <taxon>Marasmiineae</taxon>
        <taxon>Omphalotaceae</taxon>
        <taxon>Marasmiellus</taxon>
    </lineage>
</organism>
<comment type="caution">
    <text evidence="2">The sequence shown here is derived from an EMBL/GenBank/DDBJ whole genome shotgun (WGS) entry which is preliminary data.</text>
</comment>
<sequence>MPAQSLFRGANRFSMGGCNIQSTGRDRVTYINNINVYYDTNTLGPIPGRQELVGARAEAFRTQKATGGTEELEGSNRKDKRSSHGANTGREANSMGNWSKKMLGLMVVIAIVWLFRNGKDTAVMRLLHLCVRSIFATDKSTDRISHFTAILERVQRVRGNCRV</sequence>
<feature type="compositionally biased region" description="Polar residues" evidence="1">
    <location>
        <begin position="84"/>
        <end position="93"/>
    </location>
</feature>
<keyword evidence="3" id="KW-1185">Reference proteome</keyword>